<proteinExistence type="predicted"/>
<dbReference type="Proteomes" id="UP001164746">
    <property type="component" value="Chromosome 2"/>
</dbReference>
<feature type="transmembrane region" description="Helical" evidence="4">
    <location>
        <begin position="378"/>
        <end position="400"/>
    </location>
</feature>
<feature type="transmembrane region" description="Helical" evidence="4">
    <location>
        <begin position="296"/>
        <end position="316"/>
    </location>
</feature>
<name>A0ABY7DDL8_MYAAR</name>
<protein>
    <submittedName>
        <fullName evidence="5">MF4B1-like protein</fullName>
    </submittedName>
</protein>
<feature type="transmembrane region" description="Helical" evidence="4">
    <location>
        <begin position="192"/>
        <end position="211"/>
    </location>
</feature>
<keyword evidence="6" id="KW-1185">Reference proteome</keyword>
<dbReference type="PANTHER" id="PTHR23121:SF9">
    <property type="entry name" value="SODIUM-DEPENDENT GLUCOSE TRANSPORTER 1"/>
    <property type="match status" value="1"/>
</dbReference>
<feature type="transmembrane region" description="Helical" evidence="4">
    <location>
        <begin position="412"/>
        <end position="436"/>
    </location>
</feature>
<reference evidence="5" key="1">
    <citation type="submission" date="2022-11" db="EMBL/GenBank/DDBJ databases">
        <title>Centuries of genome instability and evolution in soft-shell clam transmissible cancer (bioRxiv).</title>
        <authorList>
            <person name="Hart S.F.M."/>
            <person name="Yonemitsu M.A."/>
            <person name="Giersch R.M."/>
            <person name="Beal B.F."/>
            <person name="Arriagada G."/>
            <person name="Davis B.W."/>
            <person name="Ostrander E.A."/>
            <person name="Goff S.P."/>
            <person name="Metzger M.J."/>
        </authorList>
    </citation>
    <scope>NUCLEOTIDE SEQUENCE</scope>
    <source>
        <strain evidence="5">MELC-2E11</strain>
        <tissue evidence="5">Siphon/mantle</tissue>
    </source>
</reference>
<keyword evidence="3 4" id="KW-0472">Membrane</keyword>
<feature type="transmembrane region" description="Helical" evidence="4">
    <location>
        <begin position="101"/>
        <end position="120"/>
    </location>
</feature>
<keyword evidence="1 4" id="KW-0812">Transmembrane</keyword>
<keyword evidence="2 4" id="KW-1133">Transmembrane helix</keyword>
<dbReference type="SUPFAM" id="SSF103473">
    <property type="entry name" value="MFS general substrate transporter"/>
    <property type="match status" value="1"/>
</dbReference>
<feature type="transmembrane region" description="Helical" evidence="4">
    <location>
        <begin position="77"/>
        <end position="95"/>
    </location>
</feature>
<evidence type="ECO:0000313" key="5">
    <source>
        <dbReference type="EMBL" id="WAQ95746.1"/>
    </source>
</evidence>
<evidence type="ECO:0000256" key="1">
    <source>
        <dbReference type="ARBA" id="ARBA00022692"/>
    </source>
</evidence>
<evidence type="ECO:0000256" key="4">
    <source>
        <dbReference type="SAM" id="Phobius"/>
    </source>
</evidence>
<dbReference type="InterPro" id="IPR036259">
    <property type="entry name" value="MFS_trans_sf"/>
</dbReference>
<organism evidence="5 6">
    <name type="scientific">Mya arenaria</name>
    <name type="common">Soft-shell clam</name>
    <dbReference type="NCBI Taxonomy" id="6604"/>
    <lineage>
        <taxon>Eukaryota</taxon>
        <taxon>Metazoa</taxon>
        <taxon>Spiralia</taxon>
        <taxon>Lophotrochozoa</taxon>
        <taxon>Mollusca</taxon>
        <taxon>Bivalvia</taxon>
        <taxon>Autobranchia</taxon>
        <taxon>Heteroconchia</taxon>
        <taxon>Euheterodonta</taxon>
        <taxon>Imparidentia</taxon>
        <taxon>Neoheterodontei</taxon>
        <taxon>Myida</taxon>
        <taxon>Myoidea</taxon>
        <taxon>Myidae</taxon>
        <taxon>Mya</taxon>
    </lineage>
</organism>
<evidence type="ECO:0000313" key="6">
    <source>
        <dbReference type="Proteomes" id="UP001164746"/>
    </source>
</evidence>
<evidence type="ECO:0000256" key="2">
    <source>
        <dbReference type="ARBA" id="ARBA00022989"/>
    </source>
</evidence>
<feature type="transmembrane region" description="Helical" evidence="4">
    <location>
        <begin position="141"/>
        <end position="161"/>
    </location>
</feature>
<feature type="transmembrane region" description="Helical" evidence="4">
    <location>
        <begin position="251"/>
        <end position="268"/>
    </location>
</feature>
<dbReference type="InterPro" id="IPR011701">
    <property type="entry name" value="MFS"/>
</dbReference>
<feature type="transmembrane region" description="Helical" evidence="4">
    <location>
        <begin position="348"/>
        <end position="366"/>
    </location>
</feature>
<feature type="transmembrane region" description="Helical" evidence="4">
    <location>
        <begin position="12"/>
        <end position="33"/>
    </location>
</feature>
<accession>A0ABY7DDL8</accession>
<feature type="transmembrane region" description="Helical" evidence="4">
    <location>
        <begin position="323"/>
        <end position="342"/>
    </location>
</feature>
<evidence type="ECO:0000256" key="3">
    <source>
        <dbReference type="ARBA" id="ARBA00023136"/>
    </source>
</evidence>
<dbReference type="Pfam" id="PF07690">
    <property type="entry name" value="MFS_1"/>
    <property type="match status" value="1"/>
</dbReference>
<feature type="transmembrane region" description="Helical" evidence="4">
    <location>
        <begin position="45"/>
        <end position="68"/>
    </location>
</feature>
<sequence>MRPERCFLYKRVRHGLSLFFQGLCLEITGPTLIDLKLRTHSNFEAVATAVSGRSAGFFIGSALGGVLVDKLGRFSDLILAISLDLMAGFTAALPWARMTELMFAISLCAGTCEGVINIAGQKLIINMWQEKSASPLHLLHAGFGCGSFIIPLIANPFLAVLRGADNNLSDISTLAPTTTAEPVYLKQSRIEYAYAIAGMIVVVVSFVFYVYHFTGIRDSKAVVKSESEGDTSKPLSFRQMFNPATCTGGRFFYGLEIFVLVALFFFQATGGERVGGKFIRTFAIDYHKFSNDDGTYINTVFWITFTCGRVAGFVAANWIPIRILILIETGGCLAGSIALMFFGTSGPLALWVIMPILGFFIAPLFPSGIGWANFHIDVTGIAITVFLLGGSVGALVYMKVIGFLYDNYGPKMYIYTLLAYGIGAFVLAVLMDLVGAQHGNRFNWKKEEKDIPVEGHISEDVNEIKL</sequence>
<dbReference type="PANTHER" id="PTHR23121">
    <property type="entry name" value="SODIUM-DEPENDENT GLUCOSE TRANSPORTER 1"/>
    <property type="match status" value="1"/>
</dbReference>
<dbReference type="Gene3D" id="1.20.1250.20">
    <property type="entry name" value="MFS general substrate transporter like domains"/>
    <property type="match status" value="1"/>
</dbReference>
<dbReference type="EMBL" id="CP111013">
    <property type="protein sequence ID" value="WAQ95746.1"/>
    <property type="molecule type" value="Genomic_DNA"/>
</dbReference>
<gene>
    <name evidence="5" type="ORF">MAR_028436</name>
</gene>